<gene>
    <name evidence="1" type="ORF">BXY75_2701</name>
</gene>
<sequence length="215" mass="24848">MYLKRSFIIFILLQISMVSLYGQHIGLHKKSLKVLASEEKINVIFAYDELTFDGRYISEKDFLKITTSRISNRENSLVANQWKADYLKAKKIIWPEAFITELNTALGQYRNAPAFVLNDPTTKYTMVIHTYWMDFGWDIGLMKRPAKATMTIYFYLSSDPENFIASTKLKKREGLVADSRYGNNLGSIPSLESMQHVYERIAPDLAKALKRIVKK</sequence>
<dbReference type="EMBL" id="REFC01000014">
    <property type="protein sequence ID" value="RMA57894.1"/>
    <property type="molecule type" value="Genomic_DNA"/>
</dbReference>
<dbReference type="RefSeq" id="WP_147437284.1">
    <property type="nucleotide sequence ID" value="NZ_REFC01000014.1"/>
</dbReference>
<accession>A0A3L9YBZ3</accession>
<protein>
    <submittedName>
        <fullName evidence="1">Uncharacterized protein</fullName>
    </submittedName>
</protein>
<proteinExistence type="predicted"/>
<comment type="caution">
    <text evidence="1">The sequence shown here is derived from an EMBL/GenBank/DDBJ whole genome shotgun (WGS) entry which is preliminary data.</text>
</comment>
<evidence type="ECO:0000313" key="2">
    <source>
        <dbReference type="Proteomes" id="UP000271339"/>
    </source>
</evidence>
<organism evidence="1 2">
    <name type="scientific">Ulvibacter antarcticus</name>
    <dbReference type="NCBI Taxonomy" id="442714"/>
    <lineage>
        <taxon>Bacteria</taxon>
        <taxon>Pseudomonadati</taxon>
        <taxon>Bacteroidota</taxon>
        <taxon>Flavobacteriia</taxon>
        <taxon>Flavobacteriales</taxon>
        <taxon>Flavobacteriaceae</taxon>
        <taxon>Ulvibacter</taxon>
    </lineage>
</organism>
<dbReference type="OrthoDB" id="1151160at2"/>
<keyword evidence="2" id="KW-1185">Reference proteome</keyword>
<reference evidence="1 2" key="1">
    <citation type="submission" date="2018-10" db="EMBL/GenBank/DDBJ databases">
        <title>Genomic Encyclopedia of Archaeal and Bacterial Type Strains, Phase II (KMG-II): from individual species to whole genera.</title>
        <authorList>
            <person name="Goeker M."/>
        </authorList>
    </citation>
    <scope>NUCLEOTIDE SEQUENCE [LARGE SCALE GENOMIC DNA]</scope>
    <source>
        <strain evidence="1 2">DSM 23424</strain>
    </source>
</reference>
<name>A0A3L9YBZ3_9FLAO</name>
<dbReference type="AlphaFoldDB" id="A0A3L9YBZ3"/>
<dbReference type="Proteomes" id="UP000271339">
    <property type="component" value="Unassembled WGS sequence"/>
</dbReference>
<evidence type="ECO:0000313" key="1">
    <source>
        <dbReference type="EMBL" id="RMA57894.1"/>
    </source>
</evidence>